<dbReference type="GO" id="GO:0019441">
    <property type="term" value="P:L-tryptophan catabolic process to kynurenine"/>
    <property type="evidence" value="ECO:0007669"/>
    <property type="project" value="InterPro"/>
</dbReference>
<organism evidence="1 2">
    <name type="scientific">Actinomadura madurae</name>
    <dbReference type="NCBI Taxonomy" id="1993"/>
    <lineage>
        <taxon>Bacteria</taxon>
        <taxon>Bacillati</taxon>
        <taxon>Actinomycetota</taxon>
        <taxon>Actinomycetes</taxon>
        <taxon>Streptosporangiales</taxon>
        <taxon>Thermomonosporaceae</taxon>
        <taxon>Actinomadura</taxon>
    </lineage>
</organism>
<dbReference type="STRING" id="1993.SAMN04489713_111147"/>
<name>A0A1I5M5B9_9ACTN</name>
<dbReference type="AlphaFoldDB" id="A0A1I5M5B9"/>
<dbReference type="PANTHER" id="PTHR34861:SF11">
    <property type="entry name" value="CYCLASE"/>
    <property type="match status" value="1"/>
</dbReference>
<dbReference type="eggNOG" id="COG1878">
    <property type="taxonomic scope" value="Bacteria"/>
</dbReference>
<dbReference type="InParanoid" id="A0A1I5M5B9"/>
<dbReference type="Proteomes" id="UP000183413">
    <property type="component" value="Unassembled WGS sequence"/>
</dbReference>
<keyword evidence="2" id="KW-1185">Reference proteome</keyword>
<dbReference type="GO" id="GO:0004061">
    <property type="term" value="F:arylformamidase activity"/>
    <property type="evidence" value="ECO:0007669"/>
    <property type="project" value="InterPro"/>
</dbReference>
<gene>
    <name evidence="1" type="ORF">SAMN04489713_111147</name>
</gene>
<evidence type="ECO:0000313" key="2">
    <source>
        <dbReference type="Proteomes" id="UP000183413"/>
    </source>
</evidence>
<proteinExistence type="predicted"/>
<protein>
    <submittedName>
        <fullName evidence="1">Putative cyclase</fullName>
    </submittedName>
</protein>
<sequence>MRDDLPGYRELPLLHTDGDYRHAWDVYPPGENLGCLRNLTSRARRRGFATVRENTVVNISLPMNHPDPPLFGRQPLQHTVFSPSRNVMDDRLDRFFTQASTQWDGFRHVRAREFGFFTGHPGGFEADDDRLGVNHWAETGIIGRGLLVDVSARCPATPGEWAAGGHVIDADALARAVDDAGAEVLPGDVLCVRTGWMRCYWESDTAGRDCLARSRRWPGLAGSASMAELLWDWRVSAVTADNPAVEAAPGRPGDGSLHRRLLPLLGMPMGELFTFEELARVCADLGRHEFLFVSVPLNLPGGVGSPGNAVAVL</sequence>
<dbReference type="PANTHER" id="PTHR34861">
    <property type="match status" value="1"/>
</dbReference>
<dbReference type="InterPro" id="IPR037175">
    <property type="entry name" value="KFase_sf"/>
</dbReference>
<accession>A0A1I5M5B9</accession>
<evidence type="ECO:0000313" key="1">
    <source>
        <dbReference type="EMBL" id="SFP04126.1"/>
    </source>
</evidence>
<dbReference type="SUPFAM" id="SSF102198">
    <property type="entry name" value="Putative cyclase"/>
    <property type="match status" value="1"/>
</dbReference>
<dbReference type="EMBL" id="FOVH01000011">
    <property type="protein sequence ID" value="SFP04126.1"/>
    <property type="molecule type" value="Genomic_DNA"/>
</dbReference>
<reference evidence="1 2" key="1">
    <citation type="submission" date="2016-10" db="EMBL/GenBank/DDBJ databases">
        <authorList>
            <person name="de Groot N.N."/>
        </authorList>
    </citation>
    <scope>NUCLEOTIDE SEQUENCE [LARGE SCALE GENOMIC DNA]</scope>
    <source>
        <strain evidence="1 2">DSM 43067</strain>
    </source>
</reference>
<dbReference type="Pfam" id="PF04199">
    <property type="entry name" value="Cyclase"/>
    <property type="match status" value="1"/>
</dbReference>
<dbReference type="Gene3D" id="3.50.30.50">
    <property type="entry name" value="Putative cyclase"/>
    <property type="match status" value="1"/>
</dbReference>
<dbReference type="OrthoDB" id="7067800at2"/>
<dbReference type="InterPro" id="IPR007325">
    <property type="entry name" value="KFase/CYL"/>
</dbReference>
<dbReference type="RefSeq" id="WP_075022823.1">
    <property type="nucleotide sequence ID" value="NZ_CP083237.1"/>
</dbReference>
<dbReference type="GeneID" id="99653111"/>